<dbReference type="InterPro" id="IPR006143">
    <property type="entry name" value="RND_pump_MFP"/>
</dbReference>
<accession>A0A855X6A3</accession>
<name>A0A855X6A3_9BACT</name>
<evidence type="ECO:0000313" key="6">
    <source>
        <dbReference type="Proteomes" id="UP000250918"/>
    </source>
</evidence>
<dbReference type="AlphaFoldDB" id="A0A855X6A3"/>
<evidence type="ECO:0000259" key="3">
    <source>
        <dbReference type="Pfam" id="PF25917"/>
    </source>
</evidence>
<dbReference type="SUPFAM" id="SSF111369">
    <property type="entry name" value="HlyD-like secretion proteins"/>
    <property type="match status" value="1"/>
</dbReference>
<feature type="domain" description="CusB-like beta-barrel" evidence="4">
    <location>
        <begin position="197"/>
        <end position="262"/>
    </location>
</feature>
<feature type="domain" description="Multidrug resistance protein MdtA-like barrel-sandwich hybrid" evidence="3">
    <location>
        <begin position="61"/>
        <end position="185"/>
    </location>
</feature>
<dbReference type="Pfam" id="PF25917">
    <property type="entry name" value="BSH_RND"/>
    <property type="match status" value="1"/>
</dbReference>
<feature type="coiled-coil region" evidence="2">
    <location>
        <begin position="95"/>
        <end position="122"/>
    </location>
</feature>
<evidence type="ECO:0000313" key="5">
    <source>
        <dbReference type="EMBL" id="PWB72737.1"/>
    </source>
</evidence>
<keyword evidence="2" id="KW-0175">Coiled coil</keyword>
<dbReference type="InterPro" id="IPR058792">
    <property type="entry name" value="Beta-barrel_RND_2"/>
</dbReference>
<dbReference type="Proteomes" id="UP000250918">
    <property type="component" value="Unassembled WGS sequence"/>
</dbReference>
<dbReference type="GO" id="GO:0015562">
    <property type="term" value="F:efflux transmembrane transporter activity"/>
    <property type="evidence" value="ECO:0007669"/>
    <property type="project" value="TreeGrafter"/>
</dbReference>
<dbReference type="Gene3D" id="2.40.30.170">
    <property type="match status" value="1"/>
</dbReference>
<dbReference type="Pfam" id="PF25954">
    <property type="entry name" value="Beta-barrel_RND_2"/>
    <property type="match status" value="1"/>
</dbReference>
<reference evidence="5 6" key="1">
    <citation type="journal article" date="2018" name="ISME J.">
        <title>A methanotrophic archaeon couples anaerobic oxidation of methane to Fe(III) reduction.</title>
        <authorList>
            <person name="Cai C."/>
            <person name="Leu A.O."/>
            <person name="Xie G.J."/>
            <person name="Guo J."/>
            <person name="Feng Y."/>
            <person name="Zhao J.X."/>
            <person name="Tyson G.W."/>
            <person name="Yuan Z."/>
            <person name="Hu S."/>
        </authorList>
    </citation>
    <scope>NUCLEOTIDE SEQUENCE [LARGE SCALE GENOMIC DNA]</scope>
    <source>
        <strain evidence="5">FeB_12</strain>
    </source>
</reference>
<comment type="caution">
    <text evidence="5">The sequence shown here is derived from an EMBL/GenBank/DDBJ whole genome shotgun (WGS) entry which is preliminary data.</text>
</comment>
<evidence type="ECO:0000256" key="1">
    <source>
        <dbReference type="ARBA" id="ARBA00009477"/>
    </source>
</evidence>
<dbReference type="Gene3D" id="1.10.287.470">
    <property type="entry name" value="Helix hairpin bin"/>
    <property type="match status" value="1"/>
</dbReference>
<evidence type="ECO:0000259" key="4">
    <source>
        <dbReference type="Pfam" id="PF25954"/>
    </source>
</evidence>
<comment type="similarity">
    <text evidence="1">Belongs to the membrane fusion protein (MFP) (TC 8.A.1) family.</text>
</comment>
<dbReference type="PANTHER" id="PTHR30469:SF38">
    <property type="entry name" value="HLYD FAMILY SECRETION PROTEIN"/>
    <property type="match status" value="1"/>
</dbReference>
<dbReference type="InterPro" id="IPR058625">
    <property type="entry name" value="MdtA-like_BSH"/>
</dbReference>
<evidence type="ECO:0000256" key="2">
    <source>
        <dbReference type="SAM" id="Coils"/>
    </source>
</evidence>
<evidence type="ECO:0008006" key="7">
    <source>
        <dbReference type="Google" id="ProtNLM"/>
    </source>
</evidence>
<dbReference type="PROSITE" id="PS51257">
    <property type="entry name" value="PROKAR_LIPOPROTEIN"/>
    <property type="match status" value="1"/>
</dbReference>
<dbReference type="PANTHER" id="PTHR30469">
    <property type="entry name" value="MULTIDRUG RESISTANCE PROTEIN MDTA"/>
    <property type="match status" value="1"/>
</dbReference>
<sequence>MRQIFYALMLLTGLAVVGCGNSHDQRAATVTGSPKNVTVAKVARFTGGAADEIMGSVVARNTAQISPKVQSRVDHILVDIGSRVKKGDLLAELDAREFEAKVQQARAMQQQAAQDLERFQKLLAENASTQQEFDGIQARATVTRAGLEEAETYLSFTKIVAPFSGVITRKMVDVGDMAFPGQPTFTLEESGPPVFVVTIPESYRNRINIGESVSISIPVVSMTIGGRVEDISPSADPMSRTFSAKVGLPENQQIRPGQFGRLLLPYAGEEATLSIPRSAWVHRGQLDLVYVVTPEKKAMLRLIRIGRQFPDRLEILSGLREDEDVVISDQRDLLDGDEVQVTL</sequence>
<dbReference type="Gene3D" id="2.40.420.20">
    <property type="match status" value="1"/>
</dbReference>
<dbReference type="GO" id="GO:1990281">
    <property type="term" value="C:efflux pump complex"/>
    <property type="evidence" value="ECO:0007669"/>
    <property type="project" value="TreeGrafter"/>
</dbReference>
<organism evidence="5 6">
    <name type="scientific">candidate division GN15 bacterium</name>
    <dbReference type="NCBI Taxonomy" id="2072418"/>
    <lineage>
        <taxon>Bacteria</taxon>
        <taxon>candidate division GN15</taxon>
    </lineage>
</organism>
<protein>
    <recommendedName>
        <fullName evidence="7">Efflux RND transporter periplasmic adaptor subunit</fullName>
    </recommendedName>
</protein>
<gene>
    <name evidence="5" type="ORF">C3F09_06175</name>
</gene>
<dbReference type="EMBL" id="PQAP01000076">
    <property type="protein sequence ID" value="PWB72737.1"/>
    <property type="molecule type" value="Genomic_DNA"/>
</dbReference>
<dbReference type="NCBIfam" id="TIGR01730">
    <property type="entry name" value="RND_mfp"/>
    <property type="match status" value="1"/>
</dbReference>
<dbReference type="Gene3D" id="2.40.50.100">
    <property type="match status" value="1"/>
</dbReference>
<proteinExistence type="inferred from homology"/>